<name>A0A8H7E1G9_9EURO</name>
<evidence type="ECO:0000256" key="13">
    <source>
        <dbReference type="SAM" id="Phobius"/>
    </source>
</evidence>
<evidence type="ECO:0000256" key="5">
    <source>
        <dbReference type="ARBA" id="ARBA00022692"/>
    </source>
</evidence>
<comment type="subcellular location">
    <subcellularLocation>
        <location evidence="1">Mitochondrion inner membrane</location>
        <topology evidence="1">Single-pass membrane protein</topology>
    </subcellularLocation>
</comment>
<reference evidence="14" key="1">
    <citation type="submission" date="2020-02" db="EMBL/GenBank/DDBJ databases">
        <authorList>
            <person name="Palmer J.M."/>
        </authorList>
    </citation>
    <scope>NUCLEOTIDE SEQUENCE</scope>
    <source>
        <strain evidence="14">EPUS1.4</strain>
        <tissue evidence="14">Thallus</tissue>
    </source>
</reference>
<dbReference type="GO" id="GO:0006123">
    <property type="term" value="P:mitochondrial electron transport, cytochrome c to oxygen"/>
    <property type="evidence" value="ECO:0007669"/>
    <property type="project" value="InterPro"/>
</dbReference>
<dbReference type="UniPathway" id="UPA00705"/>
<dbReference type="PIRSF" id="PIRSF000283">
    <property type="entry name" value="COX9"/>
    <property type="match status" value="1"/>
</dbReference>
<evidence type="ECO:0000256" key="11">
    <source>
        <dbReference type="ARBA" id="ARBA00031091"/>
    </source>
</evidence>
<dbReference type="CDD" id="cd22888">
    <property type="entry name" value="CcO_VIIa_fungal"/>
    <property type="match status" value="1"/>
</dbReference>
<accession>A0A8H7E1G9</accession>
<keyword evidence="8 12" id="KW-0560">Oxidoreductase</keyword>
<comment type="similarity">
    <text evidence="3 12">Belongs to the fungal cytochrome c oxidase subunit 7a family.</text>
</comment>
<dbReference type="AlphaFoldDB" id="A0A8H7E1G9"/>
<dbReference type="Proteomes" id="UP000606974">
    <property type="component" value="Unassembled WGS sequence"/>
</dbReference>
<evidence type="ECO:0000256" key="6">
    <source>
        <dbReference type="ARBA" id="ARBA00022792"/>
    </source>
</evidence>
<evidence type="ECO:0000256" key="9">
    <source>
        <dbReference type="ARBA" id="ARBA00023128"/>
    </source>
</evidence>
<dbReference type="GO" id="GO:0004129">
    <property type="term" value="F:cytochrome-c oxidase activity"/>
    <property type="evidence" value="ECO:0007669"/>
    <property type="project" value="TreeGrafter"/>
</dbReference>
<keyword evidence="9 12" id="KW-0496">Mitochondrion</keyword>
<evidence type="ECO:0000256" key="1">
    <source>
        <dbReference type="ARBA" id="ARBA00004434"/>
    </source>
</evidence>
<sequence>MAIKPITGMLRRGLVLDLSIAGGLGTAFGYLWWYGFHIPRVRKRDQFYAKLEDQRARDAGVR</sequence>
<keyword evidence="10 12" id="KW-0472">Membrane</keyword>
<dbReference type="InterPro" id="IPR014368">
    <property type="entry name" value="Cyt_c_oxidase_su7a_fun"/>
</dbReference>
<evidence type="ECO:0000313" key="15">
    <source>
        <dbReference type="Proteomes" id="UP000606974"/>
    </source>
</evidence>
<evidence type="ECO:0000256" key="12">
    <source>
        <dbReference type="PIRNR" id="PIRNR000283"/>
    </source>
</evidence>
<evidence type="ECO:0000256" key="8">
    <source>
        <dbReference type="ARBA" id="ARBA00023002"/>
    </source>
</evidence>
<evidence type="ECO:0000256" key="3">
    <source>
        <dbReference type="ARBA" id="ARBA00008862"/>
    </source>
</evidence>
<evidence type="ECO:0000256" key="2">
    <source>
        <dbReference type="ARBA" id="ARBA00004673"/>
    </source>
</evidence>
<comment type="function">
    <text evidence="12">Component of the cytochrome c oxidase, the last enzyme in the mitochondrial electron transport chain which drives oxidative phosphorylation.</text>
</comment>
<protein>
    <recommendedName>
        <fullName evidence="4 12">Cytochrome c oxidase subunit 9, mitochondrial</fullName>
    </recommendedName>
    <alternativeName>
        <fullName evidence="11 12">Cytochrome c oxidase polypeptide VIIA</fullName>
    </alternativeName>
</protein>
<dbReference type="GO" id="GO:0005743">
    <property type="term" value="C:mitochondrial inner membrane"/>
    <property type="evidence" value="ECO:0007669"/>
    <property type="project" value="UniProtKB-SubCell"/>
</dbReference>
<dbReference type="PANTHER" id="PTHR28264:SF1">
    <property type="entry name" value="CYTOCHROME C OXIDASE SUBUNIT 6C"/>
    <property type="match status" value="1"/>
</dbReference>
<keyword evidence="5 13" id="KW-0812">Transmembrane</keyword>
<dbReference type="OrthoDB" id="2317211at2759"/>
<feature type="transmembrane region" description="Helical" evidence="13">
    <location>
        <begin position="14"/>
        <end position="34"/>
    </location>
</feature>
<keyword evidence="6 12" id="KW-0999">Mitochondrion inner membrane</keyword>
<evidence type="ECO:0000256" key="4">
    <source>
        <dbReference type="ARBA" id="ARBA00016081"/>
    </source>
</evidence>
<dbReference type="GO" id="GO:0016491">
    <property type="term" value="F:oxidoreductase activity"/>
    <property type="evidence" value="ECO:0007669"/>
    <property type="project" value="UniProtKB-KW"/>
</dbReference>
<evidence type="ECO:0000256" key="7">
    <source>
        <dbReference type="ARBA" id="ARBA00022989"/>
    </source>
</evidence>
<keyword evidence="7 13" id="KW-1133">Transmembrane helix</keyword>
<comment type="caution">
    <text evidence="14">The sequence shown here is derived from an EMBL/GenBank/DDBJ whole genome shotgun (WGS) entry which is preliminary data.</text>
</comment>
<organism evidence="14 15">
    <name type="scientific">Endocarpon pusillum</name>
    <dbReference type="NCBI Taxonomy" id="364733"/>
    <lineage>
        <taxon>Eukaryota</taxon>
        <taxon>Fungi</taxon>
        <taxon>Dikarya</taxon>
        <taxon>Ascomycota</taxon>
        <taxon>Pezizomycotina</taxon>
        <taxon>Eurotiomycetes</taxon>
        <taxon>Chaetothyriomycetidae</taxon>
        <taxon>Verrucariales</taxon>
        <taxon>Verrucariaceae</taxon>
        <taxon>Endocarpon</taxon>
    </lineage>
</organism>
<comment type="pathway">
    <text evidence="2 12">Energy metabolism; oxidative phosphorylation.</text>
</comment>
<dbReference type="PANTHER" id="PTHR28264">
    <property type="entry name" value="CYTOCHROME C OXIDASE SUBUNIT 7A"/>
    <property type="match status" value="1"/>
</dbReference>
<keyword evidence="15" id="KW-1185">Reference proteome</keyword>
<proteinExistence type="inferred from homology"/>
<evidence type="ECO:0000313" key="14">
    <source>
        <dbReference type="EMBL" id="KAF7504613.1"/>
    </source>
</evidence>
<evidence type="ECO:0000256" key="10">
    <source>
        <dbReference type="ARBA" id="ARBA00023136"/>
    </source>
</evidence>
<gene>
    <name evidence="14" type="ORF">GJ744_002040</name>
</gene>
<dbReference type="EMBL" id="JAACFV010000132">
    <property type="protein sequence ID" value="KAF7504613.1"/>
    <property type="molecule type" value="Genomic_DNA"/>
</dbReference>